<dbReference type="EMBL" id="CP010827">
    <property type="protein sequence ID" value="AJI79477.1"/>
    <property type="molecule type" value="Genomic_DNA"/>
</dbReference>
<accession>A0A0B6ESJ4</accession>
<gene>
    <name evidence="1" type="ORF">CSING_09820</name>
</gene>
<reference evidence="1 2" key="1">
    <citation type="journal article" date="2015" name="Genome Announc.">
        <title>Complete Genome Sequence and Annotation of Corynebacterium singulare DSM 44357, Isolated from a Human Semen Specimen.</title>
        <authorList>
            <person name="Merten M."/>
            <person name="Brinkrolf K."/>
            <person name="Albersmeier A."/>
            <person name="Kutter Y."/>
            <person name="Ruckert C."/>
            <person name="Tauch A."/>
        </authorList>
    </citation>
    <scope>NUCLEOTIDE SEQUENCE [LARGE SCALE GENOMIC DNA]</scope>
    <source>
        <strain evidence="1">IBS B52218</strain>
    </source>
</reference>
<evidence type="ECO:0000313" key="1">
    <source>
        <dbReference type="EMBL" id="AJI79477.1"/>
    </source>
</evidence>
<proteinExistence type="predicted"/>
<dbReference type="HOGENOM" id="CLU_1037143_0_0_11"/>
<dbReference type="SUPFAM" id="SSF56059">
    <property type="entry name" value="Glutathione synthetase ATP-binding domain-like"/>
    <property type="match status" value="1"/>
</dbReference>
<dbReference type="InterPro" id="IPR029465">
    <property type="entry name" value="ATPgrasp_TupA"/>
</dbReference>
<organism evidence="1 2">
    <name type="scientific">Corynebacterium singulare</name>
    <dbReference type="NCBI Taxonomy" id="161899"/>
    <lineage>
        <taxon>Bacteria</taxon>
        <taxon>Bacillati</taxon>
        <taxon>Actinomycetota</taxon>
        <taxon>Actinomycetes</taxon>
        <taxon>Mycobacteriales</taxon>
        <taxon>Corynebacteriaceae</taxon>
        <taxon>Corynebacterium</taxon>
    </lineage>
</organism>
<dbReference type="Pfam" id="PF14305">
    <property type="entry name" value="ATPgrasp_TupA"/>
    <property type="match status" value="1"/>
</dbReference>
<protein>
    <submittedName>
        <fullName evidence="1">TupA-like ATPgrasp</fullName>
    </submittedName>
</protein>
<dbReference type="AlphaFoldDB" id="A0A0B6ESJ4"/>
<dbReference type="Proteomes" id="UP000031890">
    <property type="component" value="Chromosome"/>
</dbReference>
<name>A0A0B6ESJ4_9CORY</name>
<dbReference type="KEGG" id="csx:CSING_09820"/>
<evidence type="ECO:0000313" key="2">
    <source>
        <dbReference type="Proteomes" id="UP000031890"/>
    </source>
</evidence>
<sequence length="268" mass="30942">MTTWVEHIKNRLSNNEENIPWWVNDKAKLHSFADSNDIPMPKVYGYWETPGDLTSLDNLPQKFVLKPTVMHSNWGVQLLEKTENGKYYDSLNGTEYTFEGIKEVQNSAYEKCNYKGQYKLMAEELIESPDPQKPIPFDYKVYCFYDTPMLIQQVDRNGSQDAHAFFDGEFNPLPRNGFVESNWKHIKQGDPVVPRDPKQLLDSAIRITQALNTPFMRVDMFHGTRGTVLGELTPAPGPLYYKKIMWLTDEFDSKLGKAWDDATTRLAS</sequence>